<sequence>MAAYNAACDRGDAQRDAMFENSMLYNRDSLLYLLLVSLMKAGDIGHVILVFRIWAVMMQSPKTMPKYADAFFETLNRIKTYDPVLQRFFLHNWLVNLTGLAFRFKEVDLLQEHQNFWAKIVYNAKGVNRSWSWLARITVCILPSYCAQHAEQICRVAEALEKDRLQELWSQRLWKDQVVCVHDLFEEGANYLNTRGAFLWYMEPTTVSTVILTGSDVKQTNSNTADSEDDNENVQEDYEVTQEDLKMDDEEPYDMISSLLDTAEVMADDMIELNILFTTQI</sequence>
<dbReference type="EMBL" id="JACAZH010000003">
    <property type="protein sequence ID" value="KAF7373816.1"/>
    <property type="molecule type" value="Genomic_DNA"/>
</dbReference>
<feature type="transmembrane region" description="Helical" evidence="1">
    <location>
        <begin position="30"/>
        <end position="54"/>
    </location>
</feature>
<dbReference type="OrthoDB" id="5424058at2759"/>
<name>A0A8H6ZBG8_9AGAR</name>
<dbReference type="InterPro" id="IPR046496">
    <property type="entry name" value="DUF6589"/>
</dbReference>
<reference evidence="3" key="1">
    <citation type="submission" date="2020-05" db="EMBL/GenBank/DDBJ databases">
        <title>Mycena genomes resolve the evolution of fungal bioluminescence.</title>
        <authorList>
            <person name="Tsai I.J."/>
        </authorList>
    </citation>
    <scope>NUCLEOTIDE SEQUENCE</scope>
    <source>
        <strain evidence="3">160909Yilan</strain>
    </source>
</reference>
<keyword evidence="4" id="KW-1185">Reference proteome</keyword>
<dbReference type="Pfam" id="PF20231">
    <property type="entry name" value="DUF6589"/>
    <property type="match status" value="1"/>
</dbReference>
<gene>
    <name evidence="3" type="ORF">MSAN_00593300</name>
</gene>
<evidence type="ECO:0000256" key="1">
    <source>
        <dbReference type="SAM" id="Phobius"/>
    </source>
</evidence>
<organism evidence="3 4">
    <name type="scientific">Mycena sanguinolenta</name>
    <dbReference type="NCBI Taxonomy" id="230812"/>
    <lineage>
        <taxon>Eukaryota</taxon>
        <taxon>Fungi</taxon>
        <taxon>Dikarya</taxon>
        <taxon>Basidiomycota</taxon>
        <taxon>Agaricomycotina</taxon>
        <taxon>Agaricomycetes</taxon>
        <taxon>Agaricomycetidae</taxon>
        <taxon>Agaricales</taxon>
        <taxon>Marasmiineae</taxon>
        <taxon>Mycenaceae</taxon>
        <taxon>Mycena</taxon>
    </lineage>
</organism>
<comment type="caution">
    <text evidence="3">The sequence shown here is derived from an EMBL/GenBank/DDBJ whole genome shotgun (WGS) entry which is preliminary data.</text>
</comment>
<accession>A0A8H6ZBG8</accession>
<evidence type="ECO:0000313" key="4">
    <source>
        <dbReference type="Proteomes" id="UP000623467"/>
    </source>
</evidence>
<proteinExistence type="predicted"/>
<dbReference type="Proteomes" id="UP000623467">
    <property type="component" value="Unassembled WGS sequence"/>
</dbReference>
<evidence type="ECO:0000259" key="2">
    <source>
        <dbReference type="Pfam" id="PF20231"/>
    </source>
</evidence>
<keyword evidence="1" id="KW-0812">Transmembrane</keyword>
<keyword evidence="1" id="KW-0472">Membrane</keyword>
<protein>
    <recommendedName>
        <fullName evidence="2">DUF6589 domain-containing protein</fullName>
    </recommendedName>
</protein>
<keyword evidence="1" id="KW-1133">Transmembrane helix</keyword>
<dbReference type="AlphaFoldDB" id="A0A8H6ZBG8"/>
<feature type="domain" description="DUF6589" evidence="2">
    <location>
        <begin position="10"/>
        <end position="141"/>
    </location>
</feature>
<evidence type="ECO:0000313" key="3">
    <source>
        <dbReference type="EMBL" id="KAF7373816.1"/>
    </source>
</evidence>